<evidence type="ECO:0000256" key="1">
    <source>
        <dbReference type="SAM" id="MobiDB-lite"/>
    </source>
</evidence>
<accession>A0A553N682</accession>
<organism evidence="2 3">
    <name type="scientific">Tigriopus californicus</name>
    <name type="common">Marine copepod</name>
    <dbReference type="NCBI Taxonomy" id="6832"/>
    <lineage>
        <taxon>Eukaryota</taxon>
        <taxon>Metazoa</taxon>
        <taxon>Ecdysozoa</taxon>
        <taxon>Arthropoda</taxon>
        <taxon>Crustacea</taxon>
        <taxon>Multicrustacea</taxon>
        <taxon>Hexanauplia</taxon>
        <taxon>Copepoda</taxon>
        <taxon>Harpacticoida</taxon>
        <taxon>Harpacticidae</taxon>
        <taxon>Tigriopus</taxon>
    </lineage>
</organism>
<keyword evidence="3" id="KW-1185">Reference proteome</keyword>
<protein>
    <submittedName>
        <fullName evidence="2">Uncharacterized protein</fullName>
    </submittedName>
</protein>
<dbReference type="AlphaFoldDB" id="A0A553N682"/>
<sequence>MDVGGGGGGDVDDVAHYDQDSERPGTANAETASCDTQVHPWIDVQQVFPCSPILIRRSDPLFNTVETLHTNYGH</sequence>
<reference evidence="2 3" key="1">
    <citation type="journal article" date="2018" name="Nat. Ecol. Evol.">
        <title>Genomic signatures of mitonuclear coevolution across populations of Tigriopus californicus.</title>
        <authorList>
            <person name="Barreto F.S."/>
            <person name="Watson E.T."/>
            <person name="Lima T.G."/>
            <person name="Willett C.S."/>
            <person name="Edmands S."/>
            <person name="Li W."/>
            <person name="Burton R.S."/>
        </authorList>
    </citation>
    <scope>NUCLEOTIDE SEQUENCE [LARGE SCALE GENOMIC DNA]</scope>
    <source>
        <strain evidence="2 3">San Diego</strain>
    </source>
</reference>
<gene>
    <name evidence="2" type="ORF">TCAL_12250</name>
</gene>
<comment type="caution">
    <text evidence="2">The sequence shown here is derived from an EMBL/GenBank/DDBJ whole genome shotgun (WGS) entry which is preliminary data.</text>
</comment>
<dbReference type="EMBL" id="VCGU01000459">
    <property type="protein sequence ID" value="TRY60945.1"/>
    <property type="molecule type" value="Genomic_DNA"/>
</dbReference>
<evidence type="ECO:0000313" key="3">
    <source>
        <dbReference type="Proteomes" id="UP000318571"/>
    </source>
</evidence>
<dbReference type="Proteomes" id="UP000318571">
    <property type="component" value="Chromosome 8"/>
</dbReference>
<feature type="compositionally biased region" description="Basic and acidic residues" evidence="1">
    <location>
        <begin position="13"/>
        <end position="23"/>
    </location>
</feature>
<proteinExistence type="predicted"/>
<feature type="region of interest" description="Disordered" evidence="1">
    <location>
        <begin position="1"/>
        <end position="32"/>
    </location>
</feature>
<evidence type="ECO:0000313" key="2">
    <source>
        <dbReference type="EMBL" id="TRY60945.1"/>
    </source>
</evidence>
<name>A0A553N682_TIGCA</name>